<evidence type="ECO:0000256" key="1">
    <source>
        <dbReference type="SAM" id="MobiDB-lite"/>
    </source>
</evidence>
<feature type="compositionally biased region" description="Gly residues" evidence="1">
    <location>
        <begin position="151"/>
        <end position="166"/>
    </location>
</feature>
<feature type="compositionally biased region" description="Basic and acidic residues" evidence="1">
    <location>
        <begin position="117"/>
        <end position="126"/>
    </location>
</feature>
<keyword evidence="4" id="KW-1185">Reference proteome</keyword>
<dbReference type="Pfam" id="PF25560">
    <property type="entry name" value="DUF7932"/>
    <property type="match status" value="1"/>
</dbReference>
<feature type="region of interest" description="Disordered" evidence="1">
    <location>
        <begin position="246"/>
        <end position="265"/>
    </location>
</feature>
<feature type="domain" description="DUF7932" evidence="2">
    <location>
        <begin position="299"/>
        <end position="331"/>
    </location>
</feature>
<feature type="compositionally biased region" description="Gly residues" evidence="1">
    <location>
        <begin position="127"/>
        <end position="137"/>
    </location>
</feature>
<evidence type="ECO:0000313" key="4">
    <source>
        <dbReference type="Proteomes" id="UP000800200"/>
    </source>
</evidence>
<reference evidence="3" key="1">
    <citation type="journal article" date="2020" name="Stud. Mycol.">
        <title>101 Dothideomycetes genomes: a test case for predicting lifestyles and emergence of pathogens.</title>
        <authorList>
            <person name="Haridas S."/>
            <person name="Albert R."/>
            <person name="Binder M."/>
            <person name="Bloem J."/>
            <person name="Labutti K."/>
            <person name="Salamov A."/>
            <person name="Andreopoulos B."/>
            <person name="Baker S."/>
            <person name="Barry K."/>
            <person name="Bills G."/>
            <person name="Bluhm B."/>
            <person name="Cannon C."/>
            <person name="Castanera R."/>
            <person name="Culley D."/>
            <person name="Daum C."/>
            <person name="Ezra D."/>
            <person name="Gonzalez J."/>
            <person name="Henrissat B."/>
            <person name="Kuo A."/>
            <person name="Liang C."/>
            <person name="Lipzen A."/>
            <person name="Lutzoni F."/>
            <person name="Magnuson J."/>
            <person name="Mondo S."/>
            <person name="Nolan M."/>
            <person name="Ohm R."/>
            <person name="Pangilinan J."/>
            <person name="Park H.-J."/>
            <person name="Ramirez L."/>
            <person name="Alfaro M."/>
            <person name="Sun H."/>
            <person name="Tritt A."/>
            <person name="Yoshinaga Y."/>
            <person name="Zwiers L.-H."/>
            <person name="Turgeon B."/>
            <person name="Goodwin S."/>
            <person name="Spatafora J."/>
            <person name="Crous P."/>
            <person name="Grigoriev I."/>
        </authorList>
    </citation>
    <scope>NUCLEOTIDE SEQUENCE</scope>
    <source>
        <strain evidence="3">CBS 207.26</strain>
    </source>
</reference>
<dbReference type="EMBL" id="ML994612">
    <property type="protein sequence ID" value="KAF2194370.1"/>
    <property type="molecule type" value="Genomic_DNA"/>
</dbReference>
<sequence>MELVFDVVQILAQIKLRKELMQTQQLETVLLSAAGQPGIPGTQVWRGNNNFEAPSWCLWKTGSKRIGTICWHCWARPARQTQLARDRPGLVQLTGEGPLTGRRWEISRNQSALLDCRGGDGGDGGRGENGQRGGQGSYGRDATRYSDATCGGPGAGGGDGGRGTSGADGGDAGNVYITIGEDDLDTIVAVEWMTSGGRGGAGGVHGEPGAGGRGGIGGSGCSWTETHSHTMTDSNGYSHTKYYTTHHSRAGAPPGPDGPSGMRPYEPLYGGQSGRNGRGQIRVLRNDLTEGGYPSRYQLVVKSFVVVDENMDGMNEPGEFLLVQNIRIENVDPSKSYREIARRAESSDQERDFREASGTTFCAKDTVALVAFFERLQRPLPEFSGGVQVTYQYPIVMSVPKYLDCVAKGDMVQFSWTIRNISTKAYGGQSAMRRPSGTHMSDPCGVFDLKYADDDSPHEISDQIDVLDPGSEVPVTEDFQVSRFVPVFTTGYIVISLMLSDPHTGRLRPITSFNLRIQISSAYSYNPRSQFLLVINSSTPNTAILQTMDFINNGLYLPVDIFNLSLVGSFKNPETEQNVLWNYIGKSVIVFGNPMNYFQSGMRDVWDLLDPWEAYMLARGGTSFLFVCPTNVDSLKAWASQMALPAFSPENPPTQSVTKPSEIITRLKPGKQEPSDCVLTLPVKKRLFRSLDKTMESRAKSITKELHKHLPLRRFIVGPCDPDPSNQLPISKHKSGDLAIIEGLPHQAKFAVSLQSHTNGLTDYNIAMIVQSLPFKDQCAIFWNLLGYDHSSGISTRHAYRGNALSHFHGEHGVSDDLENDTALNTKACEVLSWSIATHITSELSHFLLNPSSSPSKKTLAAHVPFLTHFLSTAPTSQTITSDIDISTFSSVFGPILGAHTSQLLSLASRKSKIRAFLSRESSHLTKSLCTPTLHKQLGKALRTSTTATKKRIMQMKKQEPHLNRVQRVHALNCQALEGLTRTPGARFLDLDALLGVRGSVYVSSMELAQERGAHAEMLARLERDEVWSGRMLRDMVNLDQGESG</sequence>
<proteinExistence type="predicted"/>
<evidence type="ECO:0000313" key="3">
    <source>
        <dbReference type="EMBL" id="KAF2194370.1"/>
    </source>
</evidence>
<organism evidence="3 4">
    <name type="scientific">Zopfia rhizophila CBS 207.26</name>
    <dbReference type="NCBI Taxonomy" id="1314779"/>
    <lineage>
        <taxon>Eukaryota</taxon>
        <taxon>Fungi</taxon>
        <taxon>Dikarya</taxon>
        <taxon>Ascomycota</taxon>
        <taxon>Pezizomycotina</taxon>
        <taxon>Dothideomycetes</taxon>
        <taxon>Dothideomycetes incertae sedis</taxon>
        <taxon>Zopfiaceae</taxon>
        <taxon>Zopfia</taxon>
    </lineage>
</organism>
<dbReference type="Proteomes" id="UP000800200">
    <property type="component" value="Unassembled WGS sequence"/>
</dbReference>
<dbReference type="AlphaFoldDB" id="A0A6A6EW92"/>
<evidence type="ECO:0000259" key="2">
    <source>
        <dbReference type="Pfam" id="PF25560"/>
    </source>
</evidence>
<dbReference type="OrthoDB" id="5319158at2759"/>
<gene>
    <name evidence="3" type="ORF">K469DRAFT_783547</name>
</gene>
<dbReference type="InterPro" id="IPR057692">
    <property type="entry name" value="DUF7932"/>
</dbReference>
<feature type="region of interest" description="Disordered" evidence="1">
    <location>
        <begin position="115"/>
        <end position="166"/>
    </location>
</feature>
<name>A0A6A6EW92_9PEZI</name>
<accession>A0A6A6EW92</accession>
<protein>
    <recommendedName>
        <fullName evidence="2">DUF7932 domain-containing protein</fullName>
    </recommendedName>
</protein>